<dbReference type="RefSeq" id="WP_275232066.1">
    <property type="nucleotide sequence ID" value="NZ_JARDXE010000014.1"/>
</dbReference>
<dbReference type="Proteomes" id="UP001217325">
    <property type="component" value="Unassembled WGS sequence"/>
</dbReference>
<proteinExistence type="predicted"/>
<evidence type="ECO:0000313" key="3">
    <source>
        <dbReference type="Proteomes" id="UP001217325"/>
    </source>
</evidence>
<sequence length="96" mass="10343">MSGAGAISVADPAGTNVVGLEGPTPSAAKRTPKETLLFVRAEAARWRERNTRRPVPCVSTLPGHTYLVNMPDGSEEAVERVLGRFAGRPHQRPDRP</sequence>
<organism evidence="2 3">
    <name type="scientific">Rhodococcus qingshengii</name>
    <dbReference type="NCBI Taxonomy" id="334542"/>
    <lineage>
        <taxon>Bacteria</taxon>
        <taxon>Bacillati</taxon>
        <taxon>Actinomycetota</taxon>
        <taxon>Actinomycetes</taxon>
        <taxon>Mycobacteriales</taxon>
        <taxon>Nocardiaceae</taxon>
        <taxon>Rhodococcus</taxon>
        <taxon>Rhodococcus erythropolis group</taxon>
    </lineage>
</organism>
<dbReference type="EMBL" id="JARDXE010000014">
    <property type="protein sequence ID" value="MDE8647483.1"/>
    <property type="molecule type" value="Genomic_DNA"/>
</dbReference>
<name>A0AAW6LSR1_RHOSG</name>
<evidence type="ECO:0000256" key="1">
    <source>
        <dbReference type="SAM" id="MobiDB-lite"/>
    </source>
</evidence>
<dbReference type="AlphaFoldDB" id="A0AAW6LSR1"/>
<feature type="region of interest" description="Disordered" evidence="1">
    <location>
        <begin position="1"/>
        <end position="30"/>
    </location>
</feature>
<protein>
    <submittedName>
        <fullName evidence="2">Uncharacterized protein</fullName>
    </submittedName>
</protein>
<evidence type="ECO:0000313" key="2">
    <source>
        <dbReference type="EMBL" id="MDE8647483.1"/>
    </source>
</evidence>
<reference evidence="2" key="1">
    <citation type="submission" date="2023-02" db="EMBL/GenBank/DDBJ databases">
        <title>A novel hydrolase synthesized by Rhodococcus erythropolis HQ is responsible for the detoxification of Zearalenone.</title>
        <authorList>
            <person name="Hu J."/>
            <person name="Xu J."/>
        </authorList>
    </citation>
    <scope>NUCLEOTIDE SEQUENCE</scope>
    <source>
        <strain evidence="2">HQ</strain>
    </source>
</reference>
<accession>A0AAW6LSR1</accession>
<gene>
    <name evidence="2" type="ORF">PXH69_21150</name>
</gene>
<comment type="caution">
    <text evidence="2">The sequence shown here is derived from an EMBL/GenBank/DDBJ whole genome shotgun (WGS) entry which is preliminary data.</text>
</comment>